<evidence type="ECO:0000313" key="3">
    <source>
        <dbReference type="Proteomes" id="UP000261284"/>
    </source>
</evidence>
<dbReference type="EMBL" id="QTJU01000002">
    <property type="protein sequence ID" value="RFM29092.1"/>
    <property type="molecule type" value="Genomic_DNA"/>
</dbReference>
<evidence type="ECO:0000259" key="1">
    <source>
        <dbReference type="Pfam" id="PF00535"/>
    </source>
</evidence>
<sequence length="685" mass="77482">MKQFTPYAIVHVQLTEGFTVAVPPGNTYLVLWWQGVPLGHIWYCAATMPGSAAQLRRDILQAIAPAVWHYAAGVTGTAVVTAENSSDAAIQHCLQQVFDTLNNRLQQAPAESLSVVICTRNRPGPLQQCITELMKSHDRDFELIVVDNASDTAATRLVVQQFDGVKYVFEPRKGLDIARNTGAASATRAIIAYTDDDVLVSREWTAQLKKAFANRTTMAVTGLVLPYALDTEAQYIFEKYWGFNKGFAPVTFDHAFFMAKLDDGVPAWDVGAGASMAFRREAFDLFGWFDERLDVGAAGCSGDSEYWYRILAEGFNCVYLPHIYVLHQHRADKASLHRQLFSYMRGLVSSLYVQHERYGHRGNLTRIHPGLSNYYLNRLKQRLRYGATPDFTTFFTEVKGCISGRRFYRSNRQTSSGSSGMHNPTPLAPAVVNEHTWVTVVITCYNQGQFLEESIRSVYRQTFQRFELVVVDDGSSDNTAAIAQQFREVKYVRTERVGLSAARNIGAAHGNAPFILFLDADDFLYPNALEVNLYYFSIVPDAAFVSGGHDRVDEHGSVMQHVQQEAESGYCSLLQGNYIGMEATVLYRKELFFRYHFNTALSVCEDYDLNLHIARNYPIFSHTTRIAAYRFHSFNVSRDKQRMLKAALATLEKQYPYLTSAKQKEAYQQGLVNWNRFYLTEAVQY</sequence>
<dbReference type="Gene3D" id="3.90.550.10">
    <property type="entry name" value="Spore Coat Polysaccharide Biosynthesis Protein SpsA, Chain A"/>
    <property type="match status" value="2"/>
</dbReference>
<dbReference type="PANTHER" id="PTHR43685">
    <property type="entry name" value="GLYCOSYLTRANSFERASE"/>
    <property type="match status" value="1"/>
</dbReference>
<organism evidence="2 3">
    <name type="scientific">Deminuibacter soli</name>
    <dbReference type="NCBI Taxonomy" id="2291815"/>
    <lineage>
        <taxon>Bacteria</taxon>
        <taxon>Pseudomonadati</taxon>
        <taxon>Bacteroidota</taxon>
        <taxon>Chitinophagia</taxon>
        <taxon>Chitinophagales</taxon>
        <taxon>Chitinophagaceae</taxon>
        <taxon>Deminuibacter</taxon>
    </lineage>
</organism>
<keyword evidence="2" id="KW-0808">Transferase</keyword>
<dbReference type="Proteomes" id="UP000261284">
    <property type="component" value="Unassembled WGS sequence"/>
</dbReference>
<dbReference type="PANTHER" id="PTHR43685:SF2">
    <property type="entry name" value="GLYCOSYLTRANSFERASE 2-LIKE DOMAIN-CONTAINING PROTEIN"/>
    <property type="match status" value="1"/>
</dbReference>
<evidence type="ECO:0000313" key="2">
    <source>
        <dbReference type="EMBL" id="RFM29092.1"/>
    </source>
</evidence>
<dbReference type="GO" id="GO:0016740">
    <property type="term" value="F:transferase activity"/>
    <property type="evidence" value="ECO:0007669"/>
    <property type="project" value="UniProtKB-KW"/>
</dbReference>
<protein>
    <submittedName>
        <fullName evidence="2">Glycosyltransferase</fullName>
    </submittedName>
</protein>
<gene>
    <name evidence="2" type="ORF">DXN05_10075</name>
</gene>
<feature type="domain" description="Glycosyltransferase 2-like" evidence="1">
    <location>
        <begin position="114"/>
        <end position="225"/>
    </location>
</feature>
<dbReference type="CDD" id="cd00761">
    <property type="entry name" value="Glyco_tranf_GTA_type"/>
    <property type="match status" value="1"/>
</dbReference>
<dbReference type="SUPFAM" id="SSF53448">
    <property type="entry name" value="Nucleotide-diphospho-sugar transferases"/>
    <property type="match status" value="2"/>
</dbReference>
<proteinExistence type="predicted"/>
<name>A0A3E1NMF3_9BACT</name>
<feature type="domain" description="Glycosyltransferase 2-like" evidence="1">
    <location>
        <begin position="439"/>
        <end position="565"/>
    </location>
</feature>
<dbReference type="AlphaFoldDB" id="A0A3E1NMF3"/>
<dbReference type="OrthoDB" id="6638511at2"/>
<dbReference type="Pfam" id="PF00535">
    <property type="entry name" value="Glycos_transf_2"/>
    <property type="match status" value="2"/>
</dbReference>
<comment type="caution">
    <text evidence="2">The sequence shown here is derived from an EMBL/GenBank/DDBJ whole genome shotgun (WGS) entry which is preliminary data.</text>
</comment>
<dbReference type="InterPro" id="IPR001173">
    <property type="entry name" value="Glyco_trans_2-like"/>
</dbReference>
<accession>A0A3E1NMF3</accession>
<keyword evidence="3" id="KW-1185">Reference proteome</keyword>
<dbReference type="InterPro" id="IPR029044">
    <property type="entry name" value="Nucleotide-diphossugar_trans"/>
</dbReference>
<dbReference type="InterPro" id="IPR050834">
    <property type="entry name" value="Glycosyltransf_2"/>
</dbReference>
<dbReference type="RefSeq" id="WP_116847076.1">
    <property type="nucleotide sequence ID" value="NZ_QTJU01000002.1"/>
</dbReference>
<reference evidence="2 3" key="1">
    <citation type="submission" date="2018-08" db="EMBL/GenBank/DDBJ databases">
        <title>Chitinophagaceae sp. K23C18032701, a novel bacterium isolated from forest soil.</title>
        <authorList>
            <person name="Wang C."/>
        </authorList>
    </citation>
    <scope>NUCLEOTIDE SEQUENCE [LARGE SCALE GENOMIC DNA]</scope>
    <source>
        <strain evidence="2 3">K23C18032701</strain>
    </source>
</reference>